<organism evidence="1 2">
    <name type="scientific">Candidatus Schekmanbacteria bacterium RIFCSPLOWO2_12_FULL_38_15</name>
    <dbReference type="NCBI Taxonomy" id="1817883"/>
    <lineage>
        <taxon>Bacteria</taxon>
        <taxon>Candidatus Schekmaniibacteriota</taxon>
    </lineage>
</organism>
<dbReference type="Proteomes" id="UP000178082">
    <property type="component" value="Unassembled WGS sequence"/>
</dbReference>
<name>A0A1F7SI06_9BACT</name>
<dbReference type="SUPFAM" id="SSF102886">
    <property type="entry name" value="Coproporphyrinogen III oxidase"/>
    <property type="match status" value="1"/>
</dbReference>
<evidence type="ECO:0000313" key="1">
    <source>
        <dbReference type="EMBL" id="OGL53361.1"/>
    </source>
</evidence>
<dbReference type="InterPro" id="IPR036406">
    <property type="entry name" value="Coprogen_oxidase_aer_sf"/>
</dbReference>
<dbReference type="Gene3D" id="3.40.1500.10">
    <property type="entry name" value="Coproporphyrinogen III oxidase, aerobic"/>
    <property type="match status" value="1"/>
</dbReference>
<dbReference type="GO" id="GO:0004109">
    <property type="term" value="F:coproporphyrinogen oxidase activity"/>
    <property type="evidence" value="ECO:0007669"/>
    <property type="project" value="InterPro"/>
</dbReference>
<reference evidence="1 2" key="1">
    <citation type="journal article" date="2016" name="Nat. Commun.">
        <title>Thousands of microbial genomes shed light on interconnected biogeochemical processes in an aquifer system.</title>
        <authorList>
            <person name="Anantharaman K."/>
            <person name="Brown C.T."/>
            <person name="Hug L.A."/>
            <person name="Sharon I."/>
            <person name="Castelle C.J."/>
            <person name="Probst A.J."/>
            <person name="Thomas B.C."/>
            <person name="Singh A."/>
            <person name="Wilkins M.J."/>
            <person name="Karaoz U."/>
            <person name="Brodie E.L."/>
            <person name="Williams K.H."/>
            <person name="Hubbard S.S."/>
            <person name="Banfield J.F."/>
        </authorList>
    </citation>
    <scope>NUCLEOTIDE SEQUENCE [LARGE SCALE GENOMIC DNA]</scope>
</reference>
<dbReference type="GO" id="GO:0006779">
    <property type="term" value="P:porphyrin-containing compound biosynthetic process"/>
    <property type="evidence" value="ECO:0007669"/>
    <property type="project" value="InterPro"/>
</dbReference>
<protein>
    <submittedName>
        <fullName evidence="1">Uncharacterized protein</fullName>
    </submittedName>
</protein>
<gene>
    <name evidence="1" type="ORF">A3G31_07610</name>
</gene>
<accession>A0A1F7SI06</accession>
<sequence length="108" mass="12477">MKEYGVLWQDIDWQFRGEKGIGMKISGDDSNLVNIKSAVISLLKSYLDCIAKKKDMKFTEDDEKNMFSFRFRLSEFILVKDSSTKICFEKGVPLETLSPMILPPVVRF</sequence>
<evidence type="ECO:0000313" key="2">
    <source>
        <dbReference type="Proteomes" id="UP000178082"/>
    </source>
</evidence>
<proteinExistence type="predicted"/>
<comment type="caution">
    <text evidence="1">The sequence shown here is derived from an EMBL/GenBank/DDBJ whole genome shotgun (WGS) entry which is preliminary data.</text>
</comment>
<dbReference type="STRING" id="1817883.A3G31_07610"/>
<dbReference type="EMBL" id="MGDI01000025">
    <property type="protein sequence ID" value="OGL53361.1"/>
    <property type="molecule type" value="Genomic_DNA"/>
</dbReference>
<dbReference type="AlphaFoldDB" id="A0A1F7SI06"/>